<organism evidence="3 4">
    <name type="scientific">Halolamina litorea</name>
    <dbReference type="NCBI Taxonomy" id="1515593"/>
    <lineage>
        <taxon>Archaea</taxon>
        <taxon>Methanobacteriati</taxon>
        <taxon>Methanobacteriota</taxon>
        <taxon>Stenosarchaea group</taxon>
        <taxon>Halobacteria</taxon>
        <taxon>Halobacteriales</taxon>
        <taxon>Haloferacaceae</taxon>
    </lineage>
</organism>
<protein>
    <submittedName>
        <fullName evidence="3">Response regulator</fullName>
    </submittedName>
</protein>
<dbReference type="InterPro" id="IPR001789">
    <property type="entry name" value="Sig_transdc_resp-reg_receiver"/>
</dbReference>
<reference evidence="3 4" key="1">
    <citation type="journal article" date="2019" name="Int. J. Syst. Evol. Microbiol.">
        <title>The Global Catalogue of Microorganisms (GCM) 10K type strain sequencing project: providing services to taxonomists for standard genome sequencing and annotation.</title>
        <authorList>
            <consortium name="The Broad Institute Genomics Platform"/>
            <consortium name="The Broad Institute Genome Sequencing Center for Infectious Disease"/>
            <person name="Wu L."/>
            <person name="Ma J."/>
        </authorList>
    </citation>
    <scope>NUCLEOTIDE SEQUENCE [LARGE SCALE GENOMIC DNA]</scope>
    <source>
        <strain evidence="3 4">CGMCC 1.12859</strain>
    </source>
</reference>
<dbReference type="Gene3D" id="3.40.50.2300">
    <property type="match status" value="1"/>
</dbReference>
<feature type="domain" description="Response regulatory" evidence="2">
    <location>
        <begin position="18"/>
        <end position="129"/>
    </location>
</feature>
<dbReference type="InterPro" id="IPR011006">
    <property type="entry name" value="CheY-like_superfamily"/>
</dbReference>
<keyword evidence="4" id="KW-1185">Reference proteome</keyword>
<dbReference type="SUPFAM" id="SSF52172">
    <property type="entry name" value="CheY-like"/>
    <property type="match status" value="1"/>
</dbReference>
<accession>A0ABD6BL97</accession>
<keyword evidence="1" id="KW-0597">Phosphoprotein</keyword>
<feature type="modified residue" description="4-aspartylphosphate" evidence="1">
    <location>
        <position position="66"/>
    </location>
</feature>
<dbReference type="RefSeq" id="WP_267645154.1">
    <property type="nucleotide sequence ID" value="NZ_JANHGR010000001.1"/>
</dbReference>
<gene>
    <name evidence="3" type="ORF">ACFSAU_00250</name>
</gene>
<evidence type="ECO:0000256" key="1">
    <source>
        <dbReference type="PROSITE-ProRule" id="PRU00169"/>
    </source>
</evidence>
<evidence type="ECO:0000259" key="2">
    <source>
        <dbReference type="PROSITE" id="PS50110"/>
    </source>
</evidence>
<dbReference type="EMBL" id="JBHUCZ010000001">
    <property type="protein sequence ID" value="MFD1565912.1"/>
    <property type="molecule type" value="Genomic_DNA"/>
</dbReference>
<name>A0ABD6BL97_9EURY</name>
<comment type="caution">
    <text evidence="3">The sequence shown here is derived from an EMBL/GenBank/DDBJ whole genome shotgun (WGS) entry which is preliminary data.</text>
</comment>
<dbReference type="AlphaFoldDB" id="A0ABD6BL97"/>
<dbReference type="PROSITE" id="PS50110">
    <property type="entry name" value="RESPONSE_REGULATORY"/>
    <property type="match status" value="1"/>
</dbReference>
<evidence type="ECO:0000313" key="4">
    <source>
        <dbReference type="Proteomes" id="UP001597139"/>
    </source>
</evidence>
<evidence type="ECO:0000313" key="3">
    <source>
        <dbReference type="EMBL" id="MFD1565912.1"/>
    </source>
</evidence>
<dbReference type="Proteomes" id="UP001597139">
    <property type="component" value="Unassembled WGS sequence"/>
</dbReference>
<sequence>MGSNCTSVSAGALADTDRVVIVGDNQRNAEMMGETLAGVTVATATPVGARDRLGSGPSLVDAVVVDTETVTRGVTELVRDVREQGIPVVLLSGDASPSVRRNAAGVDGMAFEQKPIRSDQFRELVADALA</sequence>
<proteinExistence type="predicted"/>